<evidence type="ECO:0000313" key="4">
    <source>
        <dbReference type="Proteomes" id="UP000077266"/>
    </source>
</evidence>
<feature type="compositionally biased region" description="Polar residues" evidence="1">
    <location>
        <begin position="238"/>
        <end position="255"/>
    </location>
</feature>
<proteinExistence type="predicted"/>
<name>A0A165EZP9_EXIGL</name>
<dbReference type="EMBL" id="KV426108">
    <property type="protein sequence ID" value="KZV88067.1"/>
    <property type="molecule type" value="Genomic_DNA"/>
</dbReference>
<protein>
    <submittedName>
        <fullName evidence="3">Uncharacterized protein</fullName>
    </submittedName>
</protein>
<dbReference type="AlphaFoldDB" id="A0A165EZP9"/>
<sequence>MRNLRQARRDTTPKAQVAIIAVCVVLIVLIAAGVGGWFLWRLRNKPKRVKHLDTKAAIRIDDGERAHQALIDQQQPRMSTVRGVGGIEGWLQQTQRGGPGPQETPRTPRTVPLPVPQSDEALVPTSPPPAATAFRDNRASSPFERPVSAQSSVNHSRQSSEQAHGHQHSNSNSHARPLAFIKNIFHQPQEDGVSERATTPTVARLPMMPPPPRMPNRPPRPDSLVFSQGAYEIYPDASASQYGGPQGRRGSTSSDVVPPMPDLPRGVSRRQSYGALSSQGGLPLPSFYLPSEQGDGTGPALAIGESVLASPLDNRHQLDVPRRGGPRRPGSNFVVVNATAEDD</sequence>
<feature type="compositionally biased region" description="Basic and acidic residues" evidence="1">
    <location>
        <begin position="313"/>
        <end position="322"/>
    </location>
</feature>
<organism evidence="3 4">
    <name type="scientific">Exidia glandulosa HHB12029</name>
    <dbReference type="NCBI Taxonomy" id="1314781"/>
    <lineage>
        <taxon>Eukaryota</taxon>
        <taxon>Fungi</taxon>
        <taxon>Dikarya</taxon>
        <taxon>Basidiomycota</taxon>
        <taxon>Agaricomycotina</taxon>
        <taxon>Agaricomycetes</taxon>
        <taxon>Auriculariales</taxon>
        <taxon>Exidiaceae</taxon>
        <taxon>Exidia</taxon>
    </lineage>
</organism>
<gene>
    <name evidence="3" type="ORF">EXIGLDRAFT_773034</name>
</gene>
<feature type="region of interest" description="Disordered" evidence="1">
    <location>
        <begin position="186"/>
        <end position="224"/>
    </location>
</feature>
<dbReference type="OrthoDB" id="10523496at2759"/>
<evidence type="ECO:0000313" key="3">
    <source>
        <dbReference type="EMBL" id="KZV88067.1"/>
    </source>
</evidence>
<evidence type="ECO:0000256" key="1">
    <source>
        <dbReference type="SAM" id="MobiDB-lite"/>
    </source>
</evidence>
<feature type="compositionally biased region" description="Polar residues" evidence="1">
    <location>
        <begin position="269"/>
        <end position="280"/>
    </location>
</feature>
<feature type="region of interest" description="Disordered" evidence="1">
    <location>
        <begin position="91"/>
        <end position="173"/>
    </location>
</feature>
<keyword evidence="2" id="KW-0472">Membrane</keyword>
<feature type="region of interest" description="Disordered" evidence="1">
    <location>
        <begin position="236"/>
        <end position="343"/>
    </location>
</feature>
<feature type="transmembrane region" description="Helical" evidence="2">
    <location>
        <begin position="15"/>
        <end position="40"/>
    </location>
</feature>
<keyword evidence="2" id="KW-1133">Transmembrane helix</keyword>
<feature type="compositionally biased region" description="Polar residues" evidence="1">
    <location>
        <begin position="148"/>
        <end position="173"/>
    </location>
</feature>
<reference evidence="3 4" key="1">
    <citation type="journal article" date="2016" name="Mol. Biol. Evol.">
        <title>Comparative Genomics of Early-Diverging Mushroom-Forming Fungi Provides Insights into the Origins of Lignocellulose Decay Capabilities.</title>
        <authorList>
            <person name="Nagy L.G."/>
            <person name="Riley R."/>
            <person name="Tritt A."/>
            <person name="Adam C."/>
            <person name="Daum C."/>
            <person name="Floudas D."/>
            <person name="Sun H."/>
            <person name="Yadav J.S."/>
            <person name="Pangilinan J."/>
            <person name="Larsson K.H."/>
            <person name="Matsuura K."/>
            <person name="Barry K."/>
            <person name="Labutti K."/>
            <person name="Kuo R."/>
            <person name="Ohm R.A."/>
            <person name="Bhattacharya S.S."/>
            <person name="Shirouzu T."/>
            <person name="Yoshinaga Y."/>
            <person name="Martin F.M."/>
            <person name="Grigoriev I.V."/>
            <person name="Hibbett D.S."/>
        </authorList>
    </citation>
    <scope>NUCLEOTIDE SEQUENCE [LARGE SCALE GENOMIC DNA]</scope>
    <source>
        <strain evidence="3 4">HHB12029</strain>
    </source>
</reference>
<dbReference type="InParanoid" id="A0A165EZP9"/>
<evidence type="ECO:0000256" key="2">
    <source>
        <dbReference type="SAM" id="Phobius"/>
    </source>
</evidence>
<dbReference type="Proteomes" id="UP000077266">
    <property type="component" value="Unassembled WGS sequence"/>
</dbReference>
<keyword evidence="4" id="KW-1185">Reference proteome</keyword>
<accession>A0A165EZP9</accession>
<keyword evidence="2" id="KW-0812">Transmembrane</keyword>
<feature type="compositionally biased region" description="Pro residues" evidence="1">
    <location>
        <begin position="207"/>
        <end position="218"/>
    </location>
</feature>